<feature type="domain" description="CobQ/CobB/MinD/ParA nucleotide binding" evidence="1">
    <location>
        <begin position="4"/>
        <end position="188"/>
    </location>
</feature>
<name>A0A558CUF7_9GAMM</name>
<organism evidence="2 3">
    <name type="scientific">Sedimenticola thiotaurini</name>
    <dbReference type="NCBI Taxonomy" id="1543721"/>
    <lineage>
        <taxon>Bacteria</taxon>
        <taxon>Pseudomonadati</taxon>
        <taxon>Pseudomonadota</taxon>
        <taxon>Gammaproteobacteria</taxon>
        <taxon>Chromatiales</taxon>
        <taxon>Sedimenticolaceae</taxon>
        <taxon>Sedimenticola</taxon>
    </lineage>
</organism>
<comment type="caution">
    <text evidence="2">The sequence shown here is derived from an EMBL/GenBank/DDBJ whole genome shotgun (WGS) entry which is preliminary data.</text>
</comment>
<sequence length="243" mass="27067">MHNIMVLNAKGGCGKTTISTTLACYFAGQGYKTALMDYDPQNSSHHWLEMRQPTQPEIRSIDAARSRTGITRTWQLHTGVETEVVIMDTPAGVTGGQLVDLFNKADTILIPVMPNVIDLNAVEGFIVELMRFAKNRLHGKRIAMVINRVRFKTASYQKIEELAERMGIPLIGSLRDTQNYAIAMESGLGICEMKQSICAKDKKQWQPIINWLHEAIPGKESVNSSAYSEMNGWQPEAKSIAIS</sequence>
<proteinExistence type="predicted"/>
<dbReference type="EMBL" id="VMRY01000070">
    <property type="protein sequence ID" value="TVT52394.1"/>
    <property type="molecule type" value="Genomic_DNA"/>
</dbReference>
<dbReference type="PANTHER" id="PTHR13696">
    <property type="entry name" value="P-LOOP CONTAINING NUCLEOSIDE TRIPHOSPHATE HYDROLASE"/>
    <property type="match status" value="1"/>
</dbReference>
<evidence type="ECO:0000259" key="1">
    <source>
        <dbReference type="Pfam" id="PF01656"/>
    </source>
</evidence>
<protein>
    <submittedName>
        <fullName evidence="2">AAA family ATPase</fullName>
    </submittedName>
</protein>
<dbReference type="InterPro" id="IPR027417">
    <property type="entry name" value="P-loop_NTPase"/>
</dbReference>
<accession>A0A558CUF7</accession>
<evidence type="ECO:0000313" key="3">
    <source>
        <dbReference type="Proteomes" id="UP000317355"/>
    </source>
</evidence>
<dbReference type="InterPro" id="IPR050678">
    <property type="entry name" value="DNA_Partitioning_ATPase"/>
</dbReference>
<dbReference type="PIRSF" id="PIRSF009320">
    <property type="entry name" value="Nuc_binding_HP_1000"/>
    <property type="match status" value="1"/>
</dbReference>
<dbReference type="Proteomes" id="UP000317355">
    <property type="component" value="Unassembled WGS sequence"/>
</dbReference>
<dbReference type="SUPFAM" id="SSF52540">
    <property type="entry name" value="P-loop containing nucleoside triphosphate hydrolases"/>
    <property type="match status" value="1"/>
</dbReference>
<dbReference type="AlphaFoldDB" id="A0A558CUF7"/>
<dbReference type="PANTHER" id="PTHR13696:SF96">
    <property type="entry name" value="COBQ_COBB_MIND_PARA NUCLEOTIDE BINDING DOMAIN-CONTAINING PROTEIN"/>
    <property type="match status" value="1"/>
</dbReference>
<reference evidence="2 3" key="1">
    <citation type="submission" date="2019-07" db="EMBL/GenBank/DDBJ databases">
        <title>The pathways for chlorine oxyanion respiration interact through the shared metabolite chlorate.</title>
        <authorList>
            <person name="Barnum T.P."/>
            <person name="Cheng Y."/>
            <person name="Hill K.A."/>
            <person name="Lucas L.N."/>
            <person name="Carlson H.K."/>
            <person name="Coates J.D."/>
        </authorList>
    </citation>
    <scope>NUCLEOTIDE SEQUENCE [LARGE SCALE GENOMIC DNA]</scope>
    <source>
        <strain evidence="2">BK-3</strain>
    </source>
</reference>
<evidence type="ECO:0000313" key="2">
    <source>
        <dbReference type="EMBL" id="TVT52394.1"/>
    </source>
</evidence>
<dbReference type="Pfam" id="PF01656">
    <property type="entry name" value="CbiA"/>
    <property type="match status" value="1"/>
</dbReference>
<dbReference type="Gene3D" id="3.40.50.300">
    <property type="entry name" value="P-loop containing nucleotide triphosphate hydrolases"/>
    <property type="match status" value="1"/>
</dbReference>
<dbReference type="InterPro" id="IPR002586">
    <property type="entry name" value="CobQ/CobB/MinD/ParA_Nub-bd_dom"/>
</dbReference>
<dbReference type="CDD" id="cd02042">
    <property type="entry name" value="ParAB_family"/>
    <property type="match status" value="1"/>
</dbReference>
<gene>
    <name evidence="2" type="ORF">FHK82_13615</name>
</gene>